<dbReference type="AlphaFoldDB" id="A0A918UW75"/>
<reference evidence="3" key="2">
    <citation type="submission" date="2020-09" db="EMBL/GenBank/DDBJ databases">
        <authorList>
            <person name="Sun Q."/>
            <person name="Ohkuma M."/>
        </authorList>
    </citation>
    <scope>NUCLEOTIDE SEQUENCE</scope>
    <source>
        <strain evidence="3">JCM 4815</strain>
    </source>
</reference>
<sequence>MSEQKNTAELLIIGGGVIGTSIAYHCAKAGVDVLLLEKNQFGAATTSQTARAFRTYFPRKPHDSELAARSLADFKTFAGGMGVDLGLADLGLLTVLTSPQQAAELEAELPDQREAGAELELLTAAQAVELNPWLDPDTIEAAILNPQTYRVKPEVIVQGYAEGAQKLGARLLSGITVTGLDAGSGVVSTTSGDFTAEAIVIAAGPWSGDVAKLTGLNLPVWGQFAELLHTDPLVTEGDVHNLPFTLHPVSGLKTMGMGKSLLVGLERISKQDGMRDIWFQAAVDELPKWYSRLKNVELHSAWTGTLDVTPTKSALIGKAGGKHERILFAAGFTGHGLAQAPVTGQIVRDLYLGHQPGVDLTPYSLATNLARLGTF</sequence>
<feature type="domain" description="FAD dependent oxidoreductase" evidence="2">
    <location>
        <begin position="10"/>
        <end position="350"/>
    </location>
</feature>
<dbReference type="GO" id="GO:0016491">
    <property type="term" value="F:oxidoreductase activity"/>
    <property type="evidence" value="ECO:0007669"/>
    <property type="project" value="UniProtKB-KW"/>
</dbReference>
<gene>
    <name evidence="3" type="ORF">GCM10010365_70980</name>
</gene>
<evidence type="ECO:0000313" key="4">
    <source>
        <dbReference type="Proteomes" id="UP000622166"/>
    </source>
</evidence>
<dbReference type="InterPro" id="IPR036188">
    <property type="entry name" value="FAD/NAD-bd_sf"/>
</dbReference>
<dbReference type="Pfam" id="PF01266">
    <property type="entry name" value="DAO"/>
    <property type="match status" value="1"/>
</dbReference>
<evidence type="ECO:0000256" key="1">
    <source>
        <dbReference type="ARBA" id="ARBA00023002"/>
    </source>
</evidence>
<dbReference type="InterPro" id="IPR006076">
    <property type="entry name" value="FAD-dep_OxRdtase"/>
</dbReference>
<dbReference type="Proteomes" id="UP000622166">
    <property type="component" value="Unassembled WGS sequence"/>
</dbReference>
<name>A0A918UW75_9ACTN</name>
<organism evidence="3 4">
    <name type="scientific">Streptomyces poonensis</name>
    <dbReference type="NCBI Taxonomy" id="68255"/>
    <lineage>
        <taxon>Bacteria</taxon>
        <taxon>Bacillati</taxon>
        <taxon>Actinomycetota</taxon>
        <taxon>Actinomycetes</taxon>
        <taxon>Kitasatosporales</taxon>
        <taxon>Streptomycetaceae</taxon>
        <taxon>Streptomyces</taxon>
    </lineage>
</organism>
<keyword evidence="1" id="KW-0560">Oxidoreductase</keyword>
<accession>A0A918UW75</accession>
<proteinExistence type="predicted"/>
<dbReference type="RefSeq" id="WP_189866579.1">
    <property type="nucleotide sequence ID" value="NZ_BMVW01000023.1"/>
</dbReference>
<dbReference type="EMBL" id="BMVW01000023">
    <property type="protein sequence ID" value="GGZ39937.1"/>
    <property type="molecule type" value="Genomic_DNA"/>
</dbReference>
<dbReference type="Gene3D" id="3.30.9.10">
    <property type="entry name" value="D-Amino Acid Oxidase, subunit A, domain 2"/>
    <property type="match status" value="1"/>
</dbReference>
<dbReference type="Gene3D" id="3.50.50.60">
    <property type="entry name" value="FAD/NAD(P)-binding domain"/>
    <property type="match status" value="1"/>
</dbReference>
<protein>
    <submittedName>
        <fullName evidence="3">FAD-dependent oxidoreductase</fullName>
    </submittedName>
</protein>
<dbReference type="PANTHER" id="PTHR13847">
    <property type="entry name" value="SARCOSINE DEHYDROGENASE-RELATED"/>
    <property type="match status" value="1"/>
</dbReference>
<dbReference type="GO" id="GO:0005737">
    <property type="term" value="C:cytoplasm"/>
    <property type="evidence" value="ECO:0007669"/>
    <property type="project" value="TreeGrafter"/>
</dbReference>
<dbReference type="SUPFAM" id="SSF51905">
    <property type="entry name" value="FAD/NAD(P)-binding domain"/>
    <property type="match status" value="1"/>
</dbReference>
<reference evidence="3" key="1">
    <citation type="journal article" date="2014" name="Int. J. Syst. Evol. Microbiol.">
        <title>Complete genome sequence of Corynebacterium casei LMG S-19264T (=DSM 44701T), isolated from a smear-ripened cheese.</title>
        <authorList>
            <consortium name="US DOE Joint Genome Institute (JGI-PGF)"/>
            <person name="Walter F."/>
            <person name="Albersmeier A."/>
            <person name="Kalinowski J."/>
            <person name="Ruckert C."/>
        </authorList>
    </citation>
    <scope>NUCLEOTIDE SEQUENCE</scope>
    <source>
        <strain evidence="3">JCM 4815</strain>
    </source>
</reference>
<dbReference type="PANTHER" id="PTHR13847:SF287">
    <property type="entry name" value="FAD-DEPENDENT OXIDOREDUCTASE DOMAIN-CONTAINING PROTEIN 1"/>
    <property type="match status" value="1"/>
</dbReference>
<keyword evidence="4" id="KW-1185">Reference proteome</keyword>
<evidence type="ECO:0000313" key="3">
    <source>
        <dbReference type="EMBL" id="GGZ39937.1"/>
    </source>
</evidence>
<evidence type="ECO:0000259" key="2">
    <source>
        <dbReference type="Pfam" id="PF01266"/>
    </source>
</evidence>
<comment type="caution">
    <text evidence="3">The sequence shown here is derived from an EMBL/GenBank/DDBJ whole genome shotgun (WGS) entry which is preliminary data.</text>
</comment>